<evidence type="ECO:0000313" key="2">
    <source>
        <dbReference type="Proteomes" id="UP000192708"/>
    </source>
</evidence>
<protein>
    <recommendedName>
        <fullName evidence="3">NYN domain-containing protein</fullName>
    </recommendedName>
</protein>
<dbReference type="Gene3D" id="3.40.50.1010">
    <property type="entry name" value="5'-nuclease"/>
    <property type="match status" value="1"/>
</dbReference>
<accession>A0A1W2A8S4</accession>
<dbReference type="Proteomes" id="UP000192708">
    <property type="component" value="Unassembled WGS sequence"/>
</dbReference>
<dbReference type="RefSeq" id="WP_200806881.1">
    <property type="nucleotide sequence ID" value="NZ_FWXJ01000008.1"/>
</dbReference>
<reference evidence="1 2" key="1">
    <citation type="submission" date="2017-04" db="EMBL/GenBank/DDBJ databases">
        <authorList>
            <person name="Afonso C.L."/>
            <person name="Miller P.J."/>
            <person name="Scott M.A."/>
            <person name="Spackman E."/>
            <person name="Goraichik I."/>
            <person name="Dimitrov K.M."/>
            <person name="Suarez D.L."/>
            <person name="Swayne D.E."/>
        </authorList>
    </citation>
    <scope>NUCLEOTIDE SEQUENCE [LARGE SCALE GENOMIC DNA]</scope>
    <source>
        <strain evidence="1 2">VK13</strain>
    </source>
</reference>
<gene>
    <name evidence="1" type="ORF">SAMN06296008_10831</name>
</gene>
<dbReference type="STRING" id="1938817.SAMN06296008_10831"/>
<proteinExistence type="predicted"/>
<evidence type="ECO:0000313" key="1">
    <source>
        <dbReference type="EMBL" id="SMC57054.1"/>
    </source>
</evidence>
<keyword evidence="2" id="KW-1185">Reference proteome</keyword>
<name>A0A1W2A8S4_9BURK</name>
<dbReference type="AlphaFoldDB" id="A0A1W2A8S4"/>
<sequence length="80" mass="9515">MAKSKLRTIVYIDGFNFYYGQLKDSPYKWLDLVKLFKTILGDENNLIKVKYITARVQPTDRDPQVNIRQDTYFRALEAYC</sequence>
<organism evidence="1 2">
    <name type="scientific">Polynucleobacter kasalickyi</name>
    <dbReference type="NCBI Taxonomy" id="1938817"/>
    <lineage>
        <taxon>Bacteria</taxon>
        <taxon>Pseudomonadati</taxon>
        <taxon>Pseudomonadota</taxon>
        <taxon>Betaproteobacteria</taxon>
        <taxon>Burkholderiales</taxon>
        <taxon>Burkholderiaceae</taxon>
        <taxon>Polynucleobacter</taxon>
    </lineage>
</organism>
<evidence type="ECO:0008006" key="3">
    <source>
        <dbReference type="Google" id="ProtNLM"/>
    </source>
</evidence>
<dbReference type="EMBL" id="FWXJ01000008">
    <property type="protein sequence ID" value="SMC57054.1"/>
    <property type="molecule type" value="Genomic_DNA"/>
</dbReference>